<gene>
    <name evidence="2" type="ORF">RIF29_12381</name>
</gene>
<reference evidence="2 3" key="1">
    <citation type="submission" date="2024-01" db="EMBL/GenBank/DDBJ databases">
        <title>The genomes of 5 underutilized Papilionoideae crops provide insights into root nodulation and disease resistanc.</title>
        <authorList>
            <person name="Yuan L."/>
        </authorList>
    </citation>
    <scope>NUCLEOTIDE SEQUENCE [LARGE SCALE GENOMIC DNA]</scope>
    <source>
        <strain evidence="2">ZHUSHIDOU_FW_LH</strain>
        <tissue evidence="2">Leaf</tissue>
    </source>
</reference>
<dbReference type="EMBL" id="JAYWIO010000002">
    <property type="protein sequence ID" value="KAK7283100.1"/>
    <property type="molecule type" value="Genomic_DNA"/>
</dbReference>
<dbReference type="Pfam" id="PF07734">
    <property type="entry name" value="FBA_1"/>
    <property type="match status" value="1"/>
</dbReference>
<dbReference type="PANTHER" id="PTHR31672">
    <property type="entry name" value="BNACNNG10540D PROTEIN"/>
    <property type="match status" value="1"/>
</dbReference>
<dbReference type="InterPro" id="IPR011043">
    <property type="entry name" value="Gal_Oxase/kelch_b-propeller"/>
</dbReference>
<dbReference type="NCBIfam" id="TIGR01640">
    <property type="entry name" value="F_box_assoc_1"/>
    <property type="match status" value="1"/>
</dbReference>
<dbReference type="SMART" id="SM00256">
    <property type="entry name" value="FBOX"/>
    <property type="match status" value="1"/>
</dbReference>
<dbReference type="InterPro" id="IPR017451">
    <property type="entry name" value="F-box-assoc_interact_dom"/>
</dbReference>
<dbReference type="InterPro" id="IPR001810">
    <property type="entry name" value="F-box_dom"/>
</dbReference>
<comment type="caution">
    <text evidence="2">The sequence shown here is derived from an EMBL/GenBank/DDBJ whole genome shotgun (WGS) entry which is preliminary data.</text>
</comment>
<dbReference type="AlphaFoldDB" id="A0AAN9P137"/>
<dbReference type="PROSITE" id="PS50181">
    <property type="entry name" value="FBOX"/>
    <property type="match status" value="1"/>
</dbReference>
<dbReference type="InterPro" id="IPR036047">
    <property type="entry name" value="F-box-like_dom_sf"/>
</dbReference>
<dbReference type="CDD" id="cd22157">
    <property type="entry name" value="F-box_AtFBW1-like"/>
    <property type="match status" value="1"/>
</dbReference>
<dbReference type="InterPro" id="IPR006527">
    <property type="entry name" value="F-box-assoc_dom_typ1"/>
</dbReference>
<sequence length="395" mass="45070">MNRMGLRMGVSLPEDLLRNILERLPTKSLMRFKSIDRSWNALLKTNSFVSRQSQRQRLKQSDERFMIFHTCSFCTWITLVSRDDPNLLHLPDAQYPFPSCHQEHLVVWGHCNGIFCLTTHFPVPGVSSVPFEFPTPTTKTTVMWNPATREVKVVPPSPHRLTNKSSVCLCRCDSGFGADPNTFDDFKFINFKVEFPHNNDTLLVVSAELYSSSTNTWTIMHDVDVNAFINPGPPIDVYGFTNSIFANGVYYWLSFDCTFILCFDFRHNQFRKLDAPAVVPTLPGKFIESHDSIAYAVNHPSANRIQIWILKQDDCSWIKLCNIEPIELNYNSKVGIYSIWKDGAEFIGTSDGAKLVSYNSHAQPLIKFENSPQVYFRCIHKYVESIATLSVSLAS</sequence>
<dbReference type="SUPFAM" id="SSF50965">
    <property type="entry name" value="Galactose oxidase, central domain"/>
    <property type="match status" value="1"/>
</dbReference>
<evidence type="ECO:0000259" key="1">
    <source>
        <dbReference type="PROSITE" id="PS50181"/>
    </source>
</evidence>
<dbReference type="Pfam" id="PF00646">
    <property type="entry name" value="F-box"/>
    <property type="match status" value="1"/>
</dbReference>
<dbReference type="Gene3D" id="1.20.1280.50">
    <property type="match status" value="1"/>
</dbReference>
<evidence type="ECO:0000313" key="2">
    <source>
        <dbReference type="EMBL" id="KAK7283100.1"/>
    </source>
</evidence>
<feature type="domain" description="F-box" evidence="1">
    <location>
        <begin position="6"/>
        <end position="52"/>
    </location>
</feature>
<organism evidence="2 3">
    <name type="scientific">Crotalaria pallida</name>
    <name type="common">Smooth rattlebox</name>
    <name type="synonym">Crotalaria striata</name>
    <dbReference type="NCBI Taxonomy" id="3830"/>
    <lineage>
        <taxon>Eukaryota</taxon>
        <taxon>Viridiplantae</taxon>
        <taxon>Streptophyta</taxon>
        <taxon>Embryophyta</taxon>
        <taxon>Tracheophyta</taxon>
        <taxon>Spermatophyta</taxon>
        <taxon>Magnoliopsida</taxon>
        <taxon>eudicotyledons</taxon>
        <taxon>Gunneridae</taxon>
        <taxon>Pentapetalae</taxon>
        <taxon>rosids</taxon>
        <taxon>fabids</taxon>
        <taxon>Fabales</taxon>
        <taxon>Fabaceae</taxon>
        <taxon>Papilionoideae</taxon>
        <taxon>50 kb inversion clade</taxon>
        <taxon>genistoids sensu lato</taxon>
        <taxon>core genistoids</taxon>
        <taxon>Crotalarieae</taxon>
        <taxon>Crotalaria</taxon>
    </lineage>
</organism>
<dbReference type="Proteomes" id="UP001372338">
    <property type="component" value="Unassembled WGS sequence"/>
</dbReference>
<proteinExistence type="predicted"/>
<dbReference type="SUPFAM" id="SSF81383">
    <property type="entry name" value="F-box domain"/>
    <property type="match status" value="1"/>
</dbReference>
<accession>A0AAN9P137</accession>
<evidence type="ECO:0000313" key="3">
    <source>
        <dbReference type="Proteomes" id="UP001372338"/>
    </source>
</evidence>
<dbReference type="PANTHER" id="PTHR31672:SF13">
    <property type="entry name" value="F-BOX PROTEIN CPR30-LIKE"/>
    <property type="match status" value="1"/>
</dbReference>
<keyword evidence="3" id="KW-1185">Reference proteome</keyword>
<protein>
    <recommendedName>
        <fullName evidence="1">F-box domain-containing protein</fullName>
    </recommendedName>
</protein>
<dbReference type="InterPro" id="IPR050796">
    <property type="entry name" value="SCF_F-box_component"/>
</dbReference>
<name>A0AAN9P137_CROPI</name>